<feature type="signal peptide" evidence="3">
    <location>
        <begin position="1"/>
        <end position="20"/>
    </location>
</feature>
<feature type="compositionally biased region" description="Basic and acidic residues" evidence="1">
    <location>
        <begin position="393"/>
        <end position="403"/>
    </location>
</feature>
<protein>
    <submittedName>
        <fullName evidence="4">Uncharacterized protein</fullName>
    </submittedName>
</protein>
<comment type="caution">
    <text evidence="4">The sequence shown here is derived from an EMBL/GenBank/DDBJ whole genome shotgun (WGS) entry which is preliminary data.</text>
</comment>
<evidence type="ECO:0000256" key="2">
    <source>
        <dbReference type="SAM" id="Phobius"/>
    </source>
</evidence>
<evidence type="ECO:0000256" key="1">
    <source>
        <dbReference type="SAM" id="MobiDB-lite"/>
    </source>
</evidence>
<reference evidence="4 5" key="1">
    <citation type="submission" date="2019-06" db="EMBL/GenBank/DDBJ databases">
        <title>Draft genome sequence of the filamentous fungus Phialemoniopsis curvata isolated from diesel fuel.</title>
        <authorList>
            <person name="Varaljay V.A."/>
            <person name="Lyon W.J."/>
            <person name="Crouch A.L."/>
            <person name="Drake C.E."/>
            <person name="Hollomon J.M."/>
            <person name="Nadeau L.J."/>
            <person name="Nunn H.S."/>
            <person name="Stevenson B.S."/>
            <person name="Bojanowski C.L."/>
            <person name="Crookes-Goodson W.J."/>
        </authorList>
    </citation>
    <scope>NUCLEOTIDE SEQUENCE [LARGE SCALE GENOMIC DNA]</scope>
    <source>
        <strain evidence="4 5">D216</strain>
    </source>
</reference>
<name>A0A507AQI6_9PEZI</name>
<dbReference type="InParanoid" id="A0A507AQI6"/>
<evidence type="ECO:0000313" key="5">
    <source>
        <dbReference type="Proteomes" id="UP000319257"/>
    </source>
</evidence>
<gene>
    <name evidence="4" type="ORF">E0L32_009150</name>
</gene>
<keyword evidence="5" id="KW-1185">Reference proteome</keyword>
<feature type="region of interest" description="Disordered" evidence="1">
    <location>
        <begin position="358"/>
        <end position="451"/>
    </location>
</feature>
<keyword evidence="3" id="KW-0732">Signal</keyword>
<organism evidence="4 5">
    <name type="scientific">Thyridium curvatum</name>
    <dbReference type="NCBI Taxonomy" id="1093900"/>
    <lineage>
        <taxon>Eukaryota</taxon>
        <taxon>Fungi</taxon>
        <taxon>Dikarya</taxon>
        <taxon>Ascomycota</taxon>
        <taxon>Pezizomycotina</taxon>
        <taxon>Sordariomycetes</taxon>
        <taxon>Sordariomycetidae</taxon>
        <taxon>Thyridiales</taxon>
        <taxon>Thyridiaceae</taxon>
        <taxon>Thyridium</taxon>
    </lineage>
</organism>
<feature type="transmembrane region" description="Helical" evidence="2">
    <location>
        <begin position="219"/>
        <end position="241"/>
    </location>
</feature>
<sequence length="451" mass="49325">MMKMAMHAYILGQLVSSAWAILVAPDSPCAKNCGNVLQTTTGADMQCNENSFTSTAAGVVFQTCTTCELTSTYSSQGQTDLQWMLYNLRYSISWCLFGFPDNKDVNSSPCMTSTACGPLRDAFQWNNLTKSGGGYDYCQVWDEIQVPKCTACLRAGNDFLANYMTILDAACMQKPEVGSTISVDGTPFSTVPMNITTPTPTSLSQFKYDSGPLSLGAKVGIAVGGIVLILALAGCGVVCNGKRRRKAFLRRLEQRHGAQGWPHPQQNTDMFETPVSQKPLRGWEESPVSAQTESTEKPYTRYFSPYSSQYNSPVSAVEASSMQWPAGAWPSTQEEKLAQIAHEQQQQSTRSPTEIQIGLALGGDDPSIRSKPSNQSIQSQGYAQGYTQGYEASDSKGKDRGEEYELYEVPPPPPHPPVLQHPGYGRYHNGQQARYDYGGLTEDDARRGHAV</sequence>
<keyword evidence="2" id="KW-0472">Membrane</keyword>
<dbReference type="Proteomes" id="UP000319257">
    <property type="component" value="Unassembled WGS sequence"/>
</dbReference>
<dbReference type="STRING" id="1093900.A0A507AQI6"/>
<dbReference type="OrthoDB" id="5239590at2759"/>
<feature type="compositionally biased region" description="Polar residues" evidence="1">
    <location>
        <begin position="370"/>
        <end position="387"/>
    </location>
</feature>
<proteinExistence type="predicted"/>
<dbReference type="AlphaFoldDB" id="A0A507AQI6"/>
<dbReference type="RefSeq" id="XP_030991388.1">
    <property type="nucleotide sequence ID" value="XM_031144083.1"/>
</dbReference>
<keyword evidence="2" id="KW-1133">Transmembrane helix</keyword>
<dbReference type="GeneID" id="41976597"/>
<accession>A0A507AQI6</accession>
<keyword evidence="2" id="KW-0812">Transmembrane</keyword>
<feature type="chain" id="PRO_5021297609" evidence="3">
    <location>
        <begin position="21"/>
        <end position="451"/>
    </location>
</feature>
<evidence type="ECO:0000256" key="3">
    <source>
        <dbReference type="SAM" id="SignalP"/>
    </source>
</evidence>
<feature type="compositionally biased region" description="Pro residues" evidence="1">
    <location>
        <begin position="409"/>
        <end position="419"/>
    </location>
</feature>
<dbReference type="EMBL" id="SKBQ01000064">
    <property type="protein sequence ID" value="TPX09677.1"/>
    <property type="molecule type" value="Genomic_DNA"/>
</dbReference>
<evidence type="ECO:0000313" key="4">
    <source>
        <dbReference type="EMBL" id="TPX09677.1"/>
    </source>
</evidence>